<keyword evidence="2" id="KW-0396">Initiation factor</keyword>
<reference evidence="8" key="1">
    <citation type="submission" date="2023-04" db="EMBL/GenBank/DDBJ databases">
        <authorList>
            <person name="Vijverberg K."/>
            <person name="Xiong W."/>
            <person name="Schranz E."/>
        </authorList>
    </citation>
    <scope>NUCLEOTIDE SEQUENCE</scope>
</reference>
<dbReference type="Gene3D" id="3.90.70.130">
    <property type="match status" value="1"/>
</dbReference>
<evidence type="ECO:0000256" key="4">
    <source>
        <dbReference type="ARBA" id="ARBA00022801"/>
    </source>
</evidence>
<dbReference type="EMBL" id="OX465082">
    <property type="protein sequence ID" value="CAI9291079.1"/>
    <property type="molecule type" value="Genomic_DNA"/>
</dbReference>
<protein>
    <recommendedName>
        <fullName evidence="7">UFSP1/2/DUB catalytic domain-containing protein</fullName>
    </recommendedName>
</protein>
<dbReference type="GO" id="GO:0005852">
    <property type="term" value="C:eukaryotic translation initiation factor 3 complex"/>
    <property type="evidence" value="ECO:0007669"/>
    <property type="project" value="InterPro"/>
</dbReference>
<dbReference type="GO" id="GO:0071567">
    <property type="term" value="F:deUFMylase activity"/>
    <property type="evidence" value="ECO:0007669"/>
    <property type="project" value="TreeGrafter"/>
</dbReference>
<dbReference type="PANTHER" id="PTHR48153">
    <property type="entry name" value="UFM1-SPECIFIC PROTEASE 2"/>
    <property type="match status" value="1"/>
</dbReference>
<keyword evidence="6" id="KW-0648">Protein biosynthesis</keyword>
<keyword evidence="9" id="KW-1185">Reference proteome</keyword>
<evidence type="ECO:0000256" key="3">
    <source>
        <dbReference type="ARBA" id="ARBA00022737"/>
    </source>
</evidence>
<keyword evidence="5" id="KW-0694">RNA-binding</keyword>
<dbReference type="GO" id="GO:0003743">
    <property type="term" value="F:translation initiation factor activity"/>
    <property type="evidence" value="ECO:0007669"/>
    <property type="project" value="UniProtKB-KW"/>
</dbReference>
<evidence type="ECO:0000313" key="9">
    <source>
        <dbReference type="Proteomes" id="UP001177003"/>
    </source>
</evidence>
<accession>A0AA35ZFA8</accession>
<dbReference type="GO" id="GO:0003723">
    <property type="term" value="F:RNA binding"/>
    <property type="evidence" value="ECO:0007669"/>
    <property type="project" value="UniProtKB-KW"/>
</dbReference>
<dbReference type="Pfam" id="PF05091">
    <property type="entry name" value="eIF-3_zeta"/>
    <property type="match status" value="1"/>
</dbReference>
<dbReference type="Pfam" id="PF07910">
    <property type="entry name" value="Peptidase_C78"/>
    <property type="match status" value="1"/>
</dbReference>
<keyword evidence="4" id="KW-0378">Hydrolase</keyword>
<evidence type="ECO:0000313" key="8">
    <source>
        <dbReference type="EMBL" id="CAI9291079.1"/>
    </source>
</evidence>
<evidence type="ECO:0000256" key="6">
    <source>
        <dbReference type="ARBA" id="ARBA00022917"/>
    </source>
</evidence>
<dbReference type="InterPro" id="IPR011992">
    <property type="entry name" value="EF-hand-dom_pair"/>
</dbReference>
<dbReference type="GO" id="GO:0005509">
    <property type="term" value="F:calcium ion binding"/>
    <property type="evidence" value="ECO:0007669"/>
    <property type="project" value="InterPro"/>
</dbReference>
<evidence type="ECO:0000256" key="5">
    <source>
        <dbReference type="ARBA" id="ARBA00022884"/>
    </source>
</evidence>
<keyword evidence="3" id="KW-0677">Repeat</keyword>
<dbReference type="InterPro" id="IPR007783">
    <property type="entry name" value="eIF3d"/>
</dbReference>
<evidence type="ECO:0000259" key="7">
    <source>
        <dbReference type="Pfam" id="PF07910"/>
    </source>
</evidence>
<dbReference type="GO" id="GO:0043226">
    <property type="term" value="C:organelle"/>
    <property type="evidence" value="ECO:0007669"/>
    <property type="project" value="UniProtKB-ARBA"/>
</dbReference>
<feature type="domain" description="UFSP1/2/DUB catalytic" evidence="7">
    <location>
        <begin position="260"/>
        <end position="320"/>
    </location>
</feature>
<sequence length="435" mass="48227">MNVKEKSGPTAVKPTTTKVTESALISPNRTIASPLPSCHNSSSSSFYRESLSTDNALKKGKEIIHTSIDIIGHVDSSKSTTTDHLSYKLGGIKKEAFNLFKDGYGCITTNELGTLMRLLGKNRIEVELQDMINEFKAAGNGTIDFSKFLNLRTRKINTQRGAVFTNIKNNVNKLAKWTTPLVTSAHMVKMGYTTRVHPCDHFDQVILAMVGNKRKGIAGQIGTNLVDQFTPHEKVLLLPLNLKIVKLKEKLTTSRKKQASLVMEIEDKNTSFIGSREWIGAFEVSCVLDKLICVSYKFEDTISGDELTEKYREFVMNFEIPGTSFKIDGKAQGCIWVGSSPQVLNRVKDIVDRLIVVTEDLESYFPPSRRGVGMIECVYVNKNFDLIASGGDRSSAVNLIQLTGKGHTKGVSAIWFSAKHCHLILSTEKDNKANI</sequence>
<dbReference type="InterPro" id="IPR012462">
    <property type="entry name" value="UFSP1/2_DUB_cat"/>
</dbReference>
<dbReference type="InterPro" id="IPR002048">
    <property type="entry name" value="EF_hand_dom"/>
</dbReference>
<proteinExistence type="predicted"/>
<dbReference type="FunFam" id="1.10.238.10:FF:000178">
    <property type="entry name" value="Calmodulin-2 A"/>
    <property type="match status" value="1"/>
</dbReference>
<evidence type="ECO:0000256" key="2">
    <source>
        <dbReference type="ARBA" id="ARBA00022540"/>
    </source>
</evidence>
<evidence type="ECO:0000256" key="1">
    <source>
        <dbReference type="ARBA" id="ARBA00022490"/>
    </source>
</evidence>
<dbReference type="SUPFAM" id="SSF47473">
    <property type="entry name" value="EF-hand"/>
    <property type="match status" value="1"/>
</dbReference>
<dbReference type="PANTHER" id="PTHR48153:SF2">
    <property type="entry name" value="UFM1-SPECIFIC PROTEASE 2"/>
    <property type="match status" value="1"/>
</dbReference>
<name>A0AA35ZFA8_LACSI</name>
<dbReference type="CDD" id="cd00051">
    <property type="entry name" value="EFh"/>
    <property type="match status" value="1"/>
</dbReference>
<organism evidence="8 9">
    <name type="scientific">Lactuca saligna</name>
    <name type="common">Willowleaf lettuce</name>
    <dbReference type="NCBI Taxonomy" id="75948"/>
    <lineage>
        <taxon>Eukaryota</taxon>
        <taxon>Viridiplantae</taxon>
        <taxon>Streptophyta</taxon>
        <taxon>Embryophyta</taxon>
        <taxon>Tracheophyta</taxon>
        <taxon>Spermatophyta</taxon>
        <taxon>Magnoliopsida</taxon>
        <taxon>eudicotyledons</taxon>
        <taxon>Gunneridae</taxon>
        <taxon>Pentapetalae</taxon>
        <taxon>asterids</taxon>
        <taxon>campanulids</taxon>
        <taxon>Asterales</taxon>
        <taxon>Asteraceae</taxon>
        <taxon>Cichorioideae</taxon>
        <taxon>Cichorieae</taxon>
        <taxon>Lactucinae</taxon>
        <taxon>Lactuca</taxon>
    </lineage>
</organism>
<dbReference type="Gene3D" id="1.10.238.10">
    <property type="entry name" value="EF-hand"/>
    <property type="match status" value="1"/>
</dbReference>
<keyword evidence="1" id="KW-0963">Cytoplasm</keyword>
<dbReference type="Proteomes" id="UP001177003">
    <property type="component" value="Chromosome 6"/>
</dbReference>
<gene>
    <name evidence="8" type="ORF">LSALG_LOCUS30243</name>
</gene>
<dbReference type="AlphaFoldDB" id="A0AA35ZFA8"/>